<keyword evidence="5" id="KW-1185">Reference proteome</keyword>
<comment type="caution">
    <text evidence="4">The sequence shown here is derived from an EMBL/GenBank/DDBJ whole genome shotgun (WGS) entry which is preliminary data.</text>
</comment>
<evidence type="ECO:0000259" key="2">
    <source>
        <dbReference type="Pfam" id="PF02638"/>
    </source>
</evidence>
<dbReference type="SUPFAM" id="SSF51445">
    <property type="entry name" value="(Trans)glycosidases"/>
    <property type="match status" value="1"/>
</dbReference>
<evidence type="ECO:0000313" key="5">
    <source>
        <dbReference type="Proteomes" id="UP001230005"/>
    </source>
</evidence>
<evidence type="ECO:0000256" key="1">
    <source>
        <dbReference type="ARBA" id="ARBA00022729"/>
    </source>
</evidence>
<dbReference type="Pfam" id="PF16373">
    <property type="entry name" value="DUF4985"/>
    <property type="match status" value="1"/>
</dbReference>
<dbReference type="Pfam" id="PF02638">
    <property type="entry name" value="GHL10"/>
    <property type="match status" value="1"/>
</dbReference>
<dbReference type="Proteomes" id="UP001230005">
    <property type="component" value="Unassembled WGS sequence"/>
</dbReference>
<dbReference type="InterPro" id="IPR003790">
    <property type="entry name" value="GHL10"/>
</dbReference>
<organism evidence="4 5">
    <name type="scientific">Evansella vedderi</name>
    <dbReference type="NCBI Taxonomy" id="38282"/>
    <lineage>
        <taxon>Bacteria</taxon>
        <taxon>Bacillati</taxon>
        <taxon>Bacillota</taxon>
        <taxon>Bacilli</taxon>
        <taxon>Bacillales</taxon>
        <taxon>Bacillaceae</taxon>
        <taxon>Evansella</taxon>
    </lineage>
</organism>
<dbReference type="PANTHER" id="PTHR43405:SF1">
    <property type="entry name" value="GLYCOSYL HYDROLASE DIGH"/>
    <property type="match status" value="1"/>
</dbReference>
<dbReference type="InterPro" id="IPR017853">
    <property type="entry name" value="GH"/>
</dbReference>
<protein>
    <submittedName>
        <fullName evidence="4">Uncharacterized lipoprotein YddW (UPF0748 family)</fullName>
    </submittedName>
</protein>
<name>A0ABT9ZQK9_9BACI</name>
<dbReference type="InterPro" id="IPR032280">
    <property type="entry name" value="DUF4985"/>
</dbReference>
<feature type="domain" description="Glycosyl hydrolase-like 10" evidence="2">
    <location>
        <begin position="20"/>
        <end position="285"/>
    </location>
</feature>
<gene>
    <name evidence="4" type="ORF">J2S74_000388</name>
</gene>
<evidence type="ECO:0000313" key="4">
    <source>
        <dbReference type="EMBL" id="MDQ0253016.1"/>
    </source>
</evidence>
<dbReference type="PANTHER" id="PTHR43405">
    <property type="entry name" value="GLYCOSYL HYDROLASE DIGH"/>
    <property type="match status" value="1"/>
</dbReference>
<feature type="domain" description="DUF4985" evidence="3">
    <location>
        <begin position="291"/>
        <end position="387"/>
    </location>
</feature>
<dbReference type="Gene3D" id="3.20.20.80">
    <property type="entry name" value="Glycosidases"/>
    <property type="match status" value="1"/>
</dbReference>
<keyword evidence="1" id="KW-0732">Signal</keyword>
<reference evidence="4 5" key="1">
    <citation type="submission" date="2023-07" db="EMBL/GenBank/DDBJ databases">
        <title>Genomic Encyclopedia of Type Strains, Phase IV (KMG-IV): sequencing the most valuable type-strain genomes for metagenomic binning, comparative biology and taxonomic classification.</title>
        <authorList>
            <person name="Goeker M."/>
        </authorList>
    </citation>
    <scope>NUCLEOTIDE SEQUENCE [LARGE SCALE GENOMIC DNA]</scope>
    <source>
        <strain evidence="4 5">DSM 9768</strain>
    </source>
</reference>
<accession>A0ABT9ZQK9</accession>
<dbReference type="EMBL" id="JAUSUG010000001">
    <property type="protein sequence ID" value="MDQ0253016.1"/>
    <property type="molecule type" value="Genomic_DNA"/>
</dbReference>
<evidence type="ECO:0000259" key="3">
    <source>
        <dbReference type="Pfam" id="PF16373"/>
    </source>
</evidence>
<sequence>MINKTVCLWIDFMANDKMLFSEKEQHRIFLEAKESGIKEIVIDGKIPYGFTTYLSHSAPHVSSFSDGRYDSWKGRDLVRELIHRGREYGLLLWVKLDIFTEGHKDFKDKFWDEKKSWGVTFLQMEGGGSSHKGEQGNIKTMFVNPAHSEVQHYELGIVEEVAKQYNPDGIILDRARYPNKFADFSKESLQQFSNWVRLPREVEGREILYYDEGENWWREGNMYHEWVIYRSRVIKEFIVKVKERIQSASPLTKLALYTGAWYETSYEEGLNWASSNHMLDKIPHICKGDLYCSTSLADEVDRIFAGCYYPEIYRLRGTGGAMVEDTVEGSISRAKELINGACELYGGLYLLHYHNDEKKLEQAMEVIMSHSDGVMLFDHIYFKKSVWELVTKFVNNRV</sequence>
<dbReference type="InterPro" id="IPR052177">
    <property type="entry name" value="Divisome_Glycosyl_Hydrolase"/>
</dbReference>
<proteinExistence type="predicted"/>
<keyword evidence="4" id="KW-0449">Lipoprotein</keyword>